<organism evidence="1 2">
    <name type="scientific">Scutellospora calospora</name>
    <dbReference type="NCBI Taxonomy" id="85575"/>
    <lineage>
        <taxon>Eukaryota</taxon>
        <taxon>Fungi</taxon>
        <taxon>Fungi incertae sedis</taxon>
        <taxon>Mucoromycota</taxon>
        <taxon>Glomeromycotina</taxon>
        <taxon>Glomeromycetes</taxon>
        <taxon>Diversisporales</taxon>
        <taxon>Gigasporaceae</taxon>
        <taxon>Scutellospora</taxon>
    </lineage>
</organism>
<accession>A0ACA9KAL5</accession>
<protein>
    <submittedName>
        <fullName evidence="1">4068_t:CDS:1</fullName>
    </submittedName>
</protein>
<name>A0ACA9KAL5_9GLOM</name>
<evidence type="ECO:0000313" key="2">
    <source>
        <dbReference type="Proteomes" id="UP000789860"/>
    </source>
</evidence>
<comment type="caution">
    <text evidence="1">The sequence shown here is derived from an EMBL/GenBank/DDBJ whole genome shotgun (WGS) entry which is preliminary data.</text>
</comment>
<dbReference type="EMBL" id="CAJVPM010001203">
    <property type="protein sequence ID" value="CAG8461954.1"/>
    <property type="molecule type" value="Genomic_DNA"/>
</dbReference>
<feature type="non-terminal residue" evidence="1">
    <location>
        <position position="1"/>
    </location>
</feature>
<reference evidence="1" key="1">
    <citation type="submission" date="2021-06" db="EMBL/GenBank/DDBJ databases">
        <authorList>
            <person name="Kallberg Y."/>
            <person name="Tangrot J."/>
            <person name="Rosling A."/>
        </authorList>
    </citation>
    <scope>NUCLEOTIDE SEQUENCE</scope>
    <source>
        <strain evidence="1">AU212A</strain>
    </source>
</reference>
<dbReference type="Proteomes" id="UP000789860">
    <property type="component" value="Unassembled WGS sequence"/>
</dbReference>
<proteinExistence type="predicted"/>
<gene>
    <name evidence="1" type="ORF">SCALOS_LOCUS1656</name>
</gene>
<keyword evidence="2" id="KW-1185">Reference proteome</keyword>
<evidence type="ECO:0000313" key="1">
    <source>
        <dbReference type="EMBL" id="CAG8461954.1"/>
    </source>
</evidence>
<sequence length="39" mass="4504">FIKKYSGLDVVVCDISLEYEDDSLLWIKSMKGFWCSEGV</sequence>